<evidence type="ECO:0000313" key="11">
    <source>
        <dbReference type="EMBL" id="BCD97813.1"/>
    </source>
</evidence>
<dbReference type="GO" id="GO:0090529">
    <property type="term" value="P:cell septum assembly"/>
    <property type="evidence" value="ECO:0007669"/>
    <property type="project" value="InterPro"/>
</dbReference>
<organism evidence="11 12">
    <name type="scientific">Marinagarivorans cellulosilyticus</name>
    <dbReference type="NCBI Taxonomy" id="2721545"/>
    <lineage>
        <taxon>Bacteria</taxon>
        <taxon>Pseudomonadati</taxon>
        <taxon>Pseudomonadota</taxon>
        <taxon>Gammaproteobacteria</taxon>
        <taxon>Cellvibrionales</taxon>
        <taxon>Cellvibrionaceae</taxon>
        <taxon>Marinagarivorans</taxon>
    </lineage>
</organism>
<dbReference type="PANTHER" id="PTHR35851">
    <property type="entry name" value="CELL DIVISION PROTEIN FTSQ"/>
    <property type="match status" value="1"/>
</dbReference>
<comment type="function">
    <text evidence="9">Essential cell division protein. May link together the upstream cell division proteins, which are predominantly cytoplasmic, with the downstream cell division proteins, which are predominantly periplasmic. May control correct divisome assembly.</text>
</comment>
<dbReference type="Gene3D" id="3.10.20.310">
    <property type="entry name" value="membrane protein fhac"/>
    <property type="match status" value="1"/>
</dbReference>
<evidence type="ECO:0000256" key="3">
    <source>
        <dbReference type="ARBA" id="ARBA00022519"/>
    </source>
</evidence>
<comment type="subunit">
    <text evidence="9">Part of a complex composed of FtsB, FtsL and FtsQ.</text>
</comment>
<name>A0AAN1WHQ0_9GAMM</name>
<dbReference type="AlphaFoldDB" id="A0AAN1WHQ0"/>
<dbReference type="InterPro" id="IPR045335">
    <property type="entry name" value="FtsQ_C_sf"/>
</dbReference>
<keyword evidence="7 9" id="KW-0472">Membrane</keyword>
<keyword evidence="5 9" id="KW-0812">Transmembrane</keyword>
<dbReference type="InterPro" id="IPR005548">
    <property type="entry name" value="Cell_div_FtsQ/DivIB_C"/>
</dbReference>
<dbReference type="Proteomes" id="UP001320119">
    <property type="component" value="Chromosome"/>
</dbReference>
<comment type="subcellular location">
    <subcellularLocation>
        <location evidence="9">Cell inner membrane</location>
        <topology evidence="9">Single-pass type II membrane protein</topology>
    </subcellularLocation>
    <subcellularLocation>
        <location evidence="1">Membrane</location>
    </subcellularLocation>
    <text evidence="9">Localizes to the division septum.</text>
</comment>
<evidence type="ECO:0000256" key="5">
    <source>
        <dbReference type="ARBA" id="ARBA00022692"/>
    </source>
</evidence>
<feature type="domain" description="POTRA" evidence="10">
    <location>
        <begin position="63"/>
        <end position="132"/>
    </location>
</feature>
<sequence>MAKAKKSGGASRRRSLAAKKSEASQIPWRFLLNAFLAVAVAVLLVWSIYRLEPLAIIQQYTNKPIAHVSVQGDFKYVSQVNIEALVATKLTETFLELDIVALKSHLEKHPWIDRAIVTRQWPDTLLIKISEQQPIARWNSHDFLNLRGEIVNLDNKTELNHLPLLRANDRYAEKVMQQYVLVAKLLANYKFAPLVLELDNTLAWSLKISPEIEIKLGREDSLKKLQRLMDVLTAELNDQVSNIDAIDMRYKQGFAINWIEPPETSKAEAAVH</sequence>
<dbReference type="InterPro" id="IPR013685">
    <property type="entry name" value="POTRA_FtsQ_type"/>
</dbReference>
<protein>
    <recommendedName>
        <fullName evidence="9">Cell division protein FtsQ</fullName>
    </recommendedName>
</protein>
<gene>
    <name evidence="9" type="primary">ftsQ</name>
    <name evidence="11" type="ORF">MARGE09_P2014</name>
</gene>
<dbReference type="EMBL" id="AP023086">
    <property type="protein sequence ID" value="BCD97813.1"/>
    <property type="molecule type" value="Genomic_DNA"/>
</dbReference>
<dbReference type="PROSITE" id="PS51779">
    <property type="entry name" value="POTRA"/>
    <property type="match status" value="1"/>
</dbReference>
<evidence type="ECO:0000259" key="10">
    <source>
        <dbReference type="PROSITE" id="PS51779"/>
    </source>
</evidence>
<evidence type="ECO:0000256" key="2">
    <source>
        <dbReference type="ARBA" id="ARBA00022475"/>
    </source>
</evidence>
<comment type="similarity">
    <text evidence="9">Belongs to the FtsQ/DivIB family. FtsQ subfamily.</text>
</comment>
<dbReference type="InterPro" id="IPR026579">
    <property type="entry name" value="FtsQ"/>
</dbReference>
<dbReference type="GO" id="GO:0005886">
    <property type="term" value="C:plasma membrane"/>
    <property type="evidence" value="ECO:0007669"/>
    <property type="project" value="UniProtKB-SubCell"/>
</dbReference>
<evidence type="ECO:0000256" key="8">
    <source>
        <dbReference type="ARBA" id="ARBA00023306"/>
    </source>
</evidence>
<evidence type="ECO:0000256" key="1">
    <source>
        <dbReference type="ARBA" id="ARBA00004370"/>
    </source>
</evidence>
<proteinExistence type="inferred from homology"/>
<dbReference type="GO" id="GO:0032153">
    <property type="term" value="C:cell division site"/>
    <property type="evidence" value="ECO:0007669"/>
    <property type="project" value="UniProtKB-UniRule"/>
</dbReference>
<dbReference type="KEGG" id="marq:MARGE09_P2014"/>
<evidence type="ECO:0000256" key="6">
    <source>
        <dbReference type="ARBA" id="ARBA00022989"/>
    </source>
</evidence>
<evidence type="ECO:0000313" key="12">
    <source>
        <dbReference type="Proteomes" id="UP001320119"/>
    </source>
</evidence>
<keyword evidence="3 9" id="KW-0997">Cell inner membrane</keyword>
<evidence type="ECO:0000256" key="7">
    <source>
        <dbReference type="ARBA" id="ARBA00023136"/>
    </source>
</evidence>
<dbReference type="Pfam" id="PF03799">
    <property type="entry name" value="FtsQ_DivIB_C"/>
    <property type="match status" value="1"/>
</dbReference>
<keyword evidence="12" id="KW-1185">Reference proteome</keyword>
<dbReference type="Gene3D" id="3.40.50.11690">
    <property type="entry name" value="Cell division protein FtsQ/DivIB"/>
    <property type="match status" value="1"/>
</dbReference>
<dbReference type="PANTHER" id="PTHR35851:SF1">
    <property type="entry name" value="CELL DIVISION PROTEIN FTSQ"/>
    <property type="match status" value="1"/>
</dbReference>
<evidence type="ECO:0000256" key="4">
    <source>
        <dbReference type="ARBA" id="ARBA00022618"/>
    </source>
</evidence>
<evidence type="ECO:0000256" key="9">
    <source>
        <dbReference type="HAMAP-Rule" id="MF_00911"/>
    </source>
</evidence>
<keyword evidence="8 9" id="KW-0131">Cell cycle</keyword>
<keyword evidence="2 9" id="KW-1003">Cell membrane</keyword>
<dbReference type="GO" id="GO:0043093">
    <property type="term" value="P:FtsZ-dependent cytokinesis"/>
    <property type="evidence" value="ECO:0007669"/>
    <property type="project" value="UniProtKB-UniRule"/>
</dbReference>
<keyword evidence="6 9" id="KW-1133">Transmembrane helix</keyword>
<dbReference type="InterPro" id="IPR034746">
    <property type="entry name" value="POTRA"/>
</dbReference>
<reference evidence="11 12" key="1">
    <citation type="journal article" date="2022" name="IScience">
        <title>An ultrasensitive nanofiber-based assay for enzymatic hydrolysis and deep-sea microbial degradation of cellulose.</title>
        <authorList>
            <person name="Tsudome M."/>
            <person name="Tachioka M."/>
            <person name="Miyazaki M."/>
            <person name="Uchimura K."/>
            <person name="Tsuda M."/>
            <person name="Takaki Y."/>
            <person name="Deguchi S."/>
        </authorList>
    </citation>
    <scope>NUCLEOTIDE SEQUENCE [LARGE SCALE GENOMIC DNA]</scope>
    <source>
        <strain evidence="11 12">GE09</strain>
    </source>
</reference>
<dbReference type="Pfam" id="PF08478">
    <property type="entry name" value="POTRA_1"/>
    <property type="match status" value="1"/>
</dbReference>
<feature type="transmembrane region" description="Helical" evidence="9">
    <location>
        <begin position="30"/>
        <end position="49"/>
    </location>
</feature>
<keyword evidence="4 9" id="KW-0132">Cell division</keyword>
<accession>A0AAN1WHQ0</accession>
<dbReference type="RefSeq" id="WP_236987292.1">
    <property type="nucleotide sequence ID" value="NZ_AP023086.1"/>
</dbReference>
<dbReference type="HAMAP" id="MF_00911">
    <property type="entry name" value="FtsQ_subfam"/>
    <property type="match status" value="1"/>
</dbReference>